<gene>
    <name evidence="2" type="ORF">FF38_00203</name>
</gene>
<comment type="caution">
    <text evidence="2">The sequence shown here is derived from an EMBL/GenBank/DDBJ whole genome shotgun (WGS) entry which is preliminary data.</text>
</comment>
<proteinExistence type="predicted"/>
<dbReference type="AlphaFoldDB" id="A0A0L0BRB9"/>
<evidence type="ECO:0000313" key="3">
    <source>
        <dbReference type="Proteomes" id="UP000037069"/>
    </source>
</evidence>
<evidence type="ECO:0000256" key="1">
    <source>
        <dbReference type="SAM" id="MobiDB-lite"/>
    </source>
</evidence>
<organism evidence="2 3">
    <name type="scientific">Lucilia cuprina</name>
    <name type="common">Green bottle fly</name>
    <name type="synonym">Australian sheep blowfly</name>
    <dbReference type="NCBI Taxonomy" id="7375"/>
    <lineage>
        <taxon>Eukaryota</taxon>
        <taxon>Metazoa</taxon>
        <taxon>Ecdysozoa</taxon>
        <taxon>Arthropoda</taxon>
        <taxon>Hexapoda</taxon>
        <taxon>Insecta</taxon>
        <taxon>Pterygota</taxon>
        <taxon>Neoptera</taxon>
        <taxon>Endopterygota</taxon>
        <taxon>Diptera</taxon>
        <taxon>Brachycera</taxon>
        <taxon>Muscomorpha</taxon>
        <taxon>Oestroidea</taxon>
        <taxon>Calliphoridae</taxon>
        <taxon>Luciliinae</taxon>
        <taxon>Lucilia</taxon>
    </lineage>
</organism>
<feature type="compositionally biased region" description="Acidic residues" evidence="1">
    <location>
        <begin position="54"/>
        <end position="78"/>
    </location>
</feature>
<feature type="region of interest" description="Disordered" evidence="1">
    <location>
        <begin position="41"/>
        <end position="78"/>
    </location>
</feature>
<name>A0A0L0BRB9_LUCCU</name>
<sequence length="163" mass="18062">MYHITNPKSNMLDFSPTSFLCALPAVSCVIESGVKSVDNSSVESIEDNRAESVQDSEVESIEETGVESVDDSGVESVDDSGIESVKDYGVKSVMILVLKFIPLNIYFFITNDVVDVCVDIGDDNDDTQTDTPYNILRNTFSVCIYTGQHMGNSIRLKFYKILY</sequence>
<keyword evidence="3" id="KW-1185">Reference proteome</keyword>
<reference evidence="2 3" key="1">
    <citation type="journal article" date="2015" name="Nat. Commun.">
        <title>Lucilia cuprina genome unlocks parasitic fly biology to underpin future interventions.</title>
        <authorList>
            <person name="Anstead C.A."/>
            <person name="Korhonen P.K."/>
            <person name="Young N.D."/>
            <person name="Hall R.S."/>
            <person name="Jex A.R."/>
            <person name="Murali S.C."/>
            <person name="Hughes D.S."/>
            <person name="Lee S.F."/>
            <person name="Perry T."/>
            <person name="Stroehlein A.J."/>
            <person name="Ansell B.R."/>
            <person name="Breugelmans B."/>
            <person name="Hofmann A."/>
            <person name="Qu J."/>
            <person name="Dugan S."/>
            <person name="Lee S.L."/>
            <person name="Chao H."/>
            <person name="Dinh H."/>
            <person name="Han Y."/>
            <person name="Doddapaneni H.V."/>
            <person name="Worley K.C."/>
            <person name="Muzny D.M."/>
            <person name="Ioannidis P."/>
            <person name="Waterhouse R.M."/>
            <person name="Zdobnov E.M."/>
            <person name="James P.J."/>
            <person name="Bagnall N.H."/>
            <person name="Kotze A.C."/>
            <person name="Gibbs R.A."/>
            <person name="Richards S."/>
            <person name="Batterham P."/>
            <person name="Gasser R.B."/>
        </authorList>
    </citation>
    <scope>NUCLEOTIDE SEQUENCE [LARGE SCALE GENOMIC DNA]</scope>
    <source>
        <strain evidence="2 3">LS</strain>
        <tissue evidence="2">Full body</tissue>
    </source>
</reference>
<evidence type="ECO:0000313" key="2">
    <source>
        <dbReference type="EMBL" id="KNC22582.1"/>
    </source>
</evidence>
<dbReference type="EMBL" id="JRES01001480">
    <property type="protein sequence ID" value="KNC22582.1"/>
    <property type="molecule type" value="Genomic_DNA"/>
</dbReference>
<dbReference type="Proteomes" id="UP000037069">
    <property type="component" value="Unassembled WGS sequence"/>
</dbReference>
<protein>
    <submittedName>
        <fullName evidence="2">Uncharacterized protein</fullName>
    </submittedName>
</protein>
<accession>A0A0L0BRB9</accession>